<evidence type="ECO:0000313" key="2">
    <source>
        <dbReference type="EMBL" id="CAB4595236.1"/>
    </source>
</evidence>
<name>A0A6J6BCH0_9ZZZZ</name>
<gene>
    <name evidence="1" type="ORF">UFOPK1380_00812</name>
    <name evidence="2" type="ORF">UFOPK1778_00927</name>
    <name evidence="3" type="ORF">UFOPK1863_00438</name>
    <name evidence="4" type="ORF">UFOPK2689_00769</name>
    <name evidence="5" type="ORF">UFOPK3555_00636</name>
    <name evidence="6" type="ORF">UFOPK3874_00573</name>
    <name evidence="7" type="ORF">UFOPK4095_00470</name>
</gene>
<proteinExistence type="predicted"/>
<reference evidence="1" key="1">
    <citation type="submission" date="2020-05" db="EMBL/GenBank/DDBJ databases">
        <authorList>
            <person name="Chiriac C."/>
            <person name="Salcher M."/>
            <person name="Ghai R."/>
            <person name="Kavagutti S V."/>
        </authorList>
    </citation>
    <scope>NUCLEOTIDE SEQUENCE</scope>
</reference>
<dbReference type="EMBL" id="CAFBNS010000089">
    <property type="protein sequence ID" value="CAB4961792.1"/>
    <property type="molecule type" value="Genomic_DNA"/>
</dbReference>
<evidence type="ECO:0000313" key="6">
    <source>
        <dbReference type="EMBL" id="CAB4961792.1"/>
    </source>
</evidence>
<sequence length="179" mass="18897">MRTINRNRLTLVILAVALSLSSSLSIAYATNSSRFIVPNTTTISTGKFVLYPVDTTTAGNPAAPLVLLDSASKQFFYTVNGGNFQSTAFTLTISSSQSTTIALTRCALNVKFTANNTCASGSQVTVYGNTTAPVVTTITLTIPAGSWYHFQLTPGKKTRPTASITLSSLQITNNGTINS</sequence>
<dbReference type="AlphaFoldDB" id="A0A6J6BCH0"/>
<evidence type="ECO:0000313" key="4">
    <source>
        <dbReference type="EMBL" id="CAB4723968.1"/>
    </source>
</evidence>
<organism evidence="1">
    <name type="scientific">freshwater metagenome</name>
    <dbReference type="NCBI Taxonomy" id="449393"/>
    <lineage>
        <taxon>unclassified sequences</taxon>
        <taxon>metagenomes</taxon>
        <taxon>ecological metagenomes</taxon>
    </lineage>
</organism>
<evidence type="ECO:0000313" key="7">
    <source>
        <dbReference type="EMBL" id="CAB5011067.1"/>
    </source>
</evidence>
<dbReference type="EMBL" id="CAFBPI010000019">
    <property type="protein sequence ID" value="CAB5011067.1"/>
    <property type="molecule type" value="Genomic_DNA"/>
</dbReference>
<evidence type="ECO:0000313" key="5">
    <source>
        <dbReference type="EMBL" id="CAB4895737.1"/>
    </source>
</evidence>
<dbReference type="EMBL" id="CAEZUD010000052">
    <property type="protein sequence ID" value="CAB4595236.1"/>
    <property type="molecule type" value="Genomic_DNA"/>
</dbReference>
<evidence type="ECO:0000313" key="3">
    <source>
        <dbReference type="EMBL" id="CAB4611711.1"/>
    </source>
</evidence>
<accession>A0A6J6BCH0</accession>
<protein>
    <submittedName>
        <fullName evidence="1">Unannotated protein</fullName>
    </submittedName>
</protein>
<dbReference type="EMBL" id="CAEZSC010000046">
    <property type="protein sequence ID" value="CAB4536870.1"/>
    <property type="molecule type" value="Genomic_DNA"/>
</dbReference>
<dbReference type="EMBL" id="CAFBME010000055">
    <property type="protein sequence ID" value="CAB4895737.1"/>
    <property type="molecule type" value="Genomic_DNA"/>
</dbReference>
<dbReference type="EMBL" id="CAEZYL010000041">
    <property type="protein sequence ID" value="CAB4723968.1"/>
    <property type="molecule type" value="Genomic_DNA"/>
</dbReference>
<dbReference type="EMBL" id="CAEZUY010000027">
    <property type="protein sequence ID" value="CAB4611711.1"/>
    <property type="molecule type" value="Genomic_DNA"/>
</dbReference>
<evidence type="ECO:0000313" key="1">
    <source>
        <dbReference type="EMBL" id="CAB4536870.1"/>
    </source>
</evidence>